<evidence type="ECO:0000256" key="1">
    <source>
        <dbReference type="SAM" id="Phobius"/>
    </source>
</evidence>
<dbReference type="InterPro" id="IPR012902">
    <property type="entry name" value="N_methyl_site"/>
</dbReference>
<keyword evidence="1" id="KW-1133">Transmembrane helix</keyword>
<evidence type="ECO:0000313" key="2">
    <source>
        <dbReference type="EMBL" id="WIW71836.1"/>
    </source>
</evidence>
<accession>A0A9Y2ETN3</accession>
<dbReference type="AlphaFoldDB" id="A0A9Y2ETN3"/>
<dbReference type="InterPro" id="IPR045584">
    <property type="entry name" value="Pilin-like"/>
</dbReference>
<dbReference type="Gene3D" id="3.30.700.10">
    <property type="entry name" value="Glycoprotein, Type 4 Pilin"/>
    <property type="match status" value="1"/>
</dbReference>
<gene>
    <name evidence="2" type="ORF">P3F81_05960</name>
</gene>
<dbReference type="SUPFAM" id="SSF54523">
    <property type="entry name" value="Pili subunits"/>
    <property type="match status" value="1"/>
</dbReference>
<keyword evidence="1" id="KW-0472">Membrane</keyword>
<proteinExistence type="predicted"/>
<organism evidence="2 3">
    <name type="scientific">Selenobaculum gibii</name>
    <dbReference type="NCBI Taxonomy" id="3054208"/>
    <lineage>
        <taxon>Bacteria</taxon>
        <taxon>Bacillati</taxon>
        <taxon>Bacillota</taxon>
        <taxon>Negativicutes</taxon>
        <taxon>Selenomonadales</taxon>
        <taxon>Selenomonadaceae</taxon>
        <taxon>Selenobaculum</taxon>
    </lineage>
</organism>
<evidence type="ECO:0000313" key="3">
    <source>
        <dbReference type="Proteomes" id="UP001243623"/>
    </source>
</evidence>
<dbReference type="Proteomes" id="UP001243623">
    <property type="component" value="Chromosome"/>
</dbReference>
<sequence length="150" mass="16842">MRGVTLIELLICVAILGIICLIGLPKQNIAEKHQLNFATDELVMNLRWMQQMSLNSLRGNTSQPQIMPDLVLTLNLLQGNNSGYMICCGTKILKKVDFPGGIKIVSNNQQNFISFNYKGQINQPCTISLQDKDGKNRLIIIDRVGRIRTQ</sequence>
<keyword evidence="3" id="KW-1185">Reference proteome</keyword>
<dbReference type="NCBIfam" id="TIGR02532">
    <property type="entry name" value="IV_pilin_GFxxxE"/>
    <property type="match status" value="1"/>
</dbReference>
<dbReference type="RefSeq" id="WP_147668585.1">
    <property type="nucleotide sequence ID" value="NZ_CP120678.1"/>
</dbReference>
<dbReference type="KEGG" id="sgbi:P3F81_05960"/>
<name>A0A9Y2ETN3_9FIRM</name>
<feature type="transmembrane region" description="Helical" evidence="1">
    <location>
        <begin position="6"/>
        <end position="24"/>
    </location>
</feature>
<reference evidence="2" key="1">
    <citation type="submission" date="2023-03" db="EMBL/GenBank/DDBJ databases">
        <title>Selenobaculum gbiensis gen. nov. sp. nov., a new bacterium isolated from the gut microbiota of IBD patient.</title>
        <authorList>
            <person name="Yeo S."/>
            <person name="Park H."/>
            <person name="Huh C.S."/>
        </authorList>
    </citation>
    <scope>NUCLEOTIDE SEQUENCE</scope>
    <source>
        <strain evidence="2">ICN-92133</strain>
    </source>
</reference>
<protein>
    <submittedName>
        <fullName evidence="2">Prepilin-type N-terminal cleavage/methylation domain-containing protein</fullName>
    </submittedName>
</protein>
<dbReference type="Pfam" id="PF07963">
    <property type="entry name" value="N_methyl"/>
    <property type="match status" value="1"/>
</dbReference>
<dbReference type="EMBL" id="CP120678">
    <property type="protein sequence ID" value="WIW71836.1"/>
    <property type="molecule type" value="Genomic_DNA"/>
</dbReference>
<keyword evidence="1" id="KW-0812">Transmembrane</keyword>